<gene>
    <name evidence="1" type="ORF">AVEN_168535_1</name>
</gene>
<dbReference type="AlphaFoldDB" id="A0A4Y2T1R9"/>
<keyword evidence="2" id="KW-1185">Reference proteome</keyword>
<accession>A0A4Y2T1R9</accession>
<protein>
    <submittedName>
        <fullName evidence="1">Uncharacterized protein</fullName>
    </submittedName>
</protein>
<comment type="caution">
    <text evidence="1">The sequence shown here is derived from an EMBL/GenBank/DDBJ whole genome shotgun (WGS) entry which is preliminary data.</text>
</comment>
<organism evidence="1 2">
    <name type="scientific">Araneus ventricosus</name>
    <name type="common">Orbweaver spider</name>
    <name type="synonym">Epeira ventricosa</name>
    <dbReference type="NCBI Taxonomy" id="182803"/>
    <lineage>
        <taxon>Eukaryota</taxon>
        <taxon>Metazoa</taxon>
        <taxon>Ecdysozoa</taxon>
        <taxon>Arthropoda</taxon>
        <taxon>Chelicerata</taxon>
        <taxon>Arachnida</taxon>
        <taxon>Araneae</taxon>
        <taxon>Araneomorphae</taxon>
        <taxon>Entelegynae</taxon>
        <taxon>Araneoidea</taxon>
        <taxon>Araneidae</taxon>
        <taxon>Araneus</taxon>
    </lineage>
</organism>
<sequence length="178" mass="20205">SLVVRSLLRSRWDPGSNSDSLTIAVFLGLAHVKYVGVRRPYAGGALKFGEGGASSGVLFVMQTQFKITNILYGGSNWILPDEIFDKPLQFGIRTRRAFLESLRATTDLKRTSRALLEILRDTTVWKEDQESLAGKPACHYCVKSYENFQVCYGGKDSKILCAWRQPVPWNKRETWRKE</sequence>
<proteinExistence type="predicted"/>
<name>A0A4Y2T1R9_ARAVE</name>
<evidence type="ECO:0000313" key="1">
    <source>
        <dbReference type="EMBL" id="GBN94542.1"/>
    </source>
</evidence>
<reference evidence="1 2" key="1">
    <citation type="journal article" date="2019" name="Sci. Rep.">
        <title>Orb-weaving spider Araneus ventricosus genome elucidates the spidroin gene catalogue.</title>
        <authorList>
            <person name="Kono N."/>
            <person name="Nakamura H."/>
            <person name="Ohtoshi R."/>
            <person name="Moran D.A.P."/>
            <person name="Shinohara A."/>
            <person name="Yoshida Y."/>
            <person name="Fujiwara M."/>
            <person name="Mori M."/>
            <person name="Tomita M."/>
            <person name="Arakawa K."/>
        </authorList>
    </citation>
    <scope>NUCLEOTIDE SEQUENCE [LARGE SCALE GENOMIC DNA]</scope>
</reference>
<dbReference type="EMBL" id="BGPR01025546">
    <property type="protein sequence ID" value="GBN94542.1"/>
    <property type="molecule type" value="Genomic_DNA"/>
</dbReference>
<dbReference type="Proteomes" id="UP000499080">
    <property type="component" value="Unassembled WGS sequence"/>
</dbReference>
<evidence type="ECO:0000313" key="2">
    <source>
        <dbReference type="Proteomes" id="UP000499080"/>
    </source>
</evidence>
<feature type="non-terminal residue" evidence="1">
    <location>
        <position position="1"/>
    </location>
</feature>